<feature type="region of interest" description="Disordered" evidence="1">
    <location>
        <begin position="43"/>
        <end position="197"/>
    </location>
</feature>
<feature type="region of interest" description="Disordered" evidence="1">
    <location>
        <begin position="1"/>
        <end position="21"/>
    </location>
</feature>
<dbReference type="AlphaFoldDB" id="A0A8H4VQV0"/>
<evidence type="ECO:0000256" key="1">
    <source>
        <dbReference type="SAM" id="MobiDB-lite"/>
    </source>
</evidence>
<reference evidence="3 4" key="1">
    <citation type="submission" date="2019-12" db="EMBL/GenBank/DDBJ databases">
        <authorList>
            <person name="Floudas D."/>
            <person name="Bentzer J."/>
            <person name="Ahren D."/>
            <person name="Johansson T."/>
            <person name="Persson P."/>
            <person name="Tunlid A."/>
        </authorList>
    </citation>
    <scope>NUCLEOTIDE SEQUENCE [LARGE SCALE GENOMIC DNA]</scope>
    <source>
        <strain evidence="3 4">CBS 102.39</strain>
    </source>
</reference>
<feature type="compositionally biased region" description="Basic and acidic residues" evidence="1">
    <location>
        <begin position="112"/>
        <end position="121"/>
    </location>
</feature>
<proteinExistence type="predicted"/>
<feature type="compositionally biased region" description="Basic and acidic residues" evidence="1">
    <location>
        <begin position="130"/>
        <end position="144"/>
    </location>
</feature>
<evidence type="ECO:0000259" key="2">
    <source>
        <dbReference type="Pfam" id="PF08719"/>
    </source>
</evidence>
<name>A0A8H4VQV0_9AGAR</name>
<evidence type="ECO:0000313" key="3">
    <source>
        <dbReference type="EMBL" id="KAF4619526.1"/>
    </source>
</evidence>
<sequence length="550" mass="61330">MGASLSKKNQNPQYPYGAPYAVPYPPPQQPYMPPYGGVGGFGHTMFPQPQLGQQGFIPPGRYGTGGQNLPPPLLNWLPQDKQKKKKKSRRTQSEKFVGGFSSEARTNGVRRGRSESHHRSQVDAPVIPTRVERASSRRREDSAPMRRMPTPFIPPRDEPDEESEDGFDPSRGMPVPEIPNLQRTASRHSEIRFPSPHIVDGNIDNVLAPMEPPNRAAFGPTGERPKMPLKNPLPPPPRDLYEMTPYKSLLSLPQTTALLTATYGNQNLTTGSSAHLGVQPSVKRKKSKGLFRAFSKKDKHKEQEPPKVTFIPVFVPSKDDGSSQTAQALQRSVSQLTRQPSMNPSAGQPYVAPQNTGRMTMPTPHVPQHAAPATAYQSATSSSGHDTPMPVIPPVPPMPTSPPPVMFNQDGQYNGFLNHSPHRIIYRNQTYPTALHLHEAMKFIDHRPEIAETIRRCLDVHSVYPISAQYQEHQRSDWYLKYIDFMDEVLLLKFSQHPDLRATILGTGTADIVYDDPRDEFWGSGATGQGQNQLGKALVRVREKLRNQAM</sequence>
<feature type="compositionally biased region" description="Polar residues" evidence="1">
    <location>
        <begin position="322"/>
        <end position="346"/>
    </location>
</feature>
<organism evidence="3 4">
    <name type="scientific">Agrocybe pediades</name>
    <dbReference type="NCBI Taxonomy" id="84607"/>
    <lineage>
        <taxon>Eukaryota</taxon>
        <taxon>Fungi</taxon>
        <taxon>Dikarya</taxon>
        <taxon>Basidiomycota</taxon>
        <taxon>Agaricomycotina</taxon>
        <taxon>Agaricomycetes</taxon>
        <taxon>Agaricomycetidae</taxon>
        <taxon>Agaricales</taxon>
        <taxon>Agaricineae</taxon>
        <taxon>Strophariaceae</taxon>
        <taxon>Agrocybe</taxon>
    </lineage>
</organism>
<evidence type="ECO:0000313" key="4">
    <source>
        <dbReference type="Proteomes" id="UP000521872"/>
    </source>
</evidence>
<gene>
    <name evidence="3" type="ORF">D9613_004868</name>
</gene>
<feature type="compositionally biased region" description="Low complexity" evidence="1">
    <location>
        <begin position="12"/>
        <end position="21"/>
    </location>
</feature>
<dbReference type="InterPro" id="IPR012816">
    <property type="entry name" value="NADAR"/>
</dbReference>
<dbReference type="SUPFAM" id="SSF143990">
    <property type="entry name" value="YbiA-like"/>
    <property type="match status" value="1"/>
</dbReference>
<dbReference type="InterPro" id="IPR037238">
    <property type="entry name" value="YbiA-like_sf"/>
</dbReference>
<feature type="region of interest" description="Disordered" evidence="1">
    <location>
        <begin position="316"/>
        <end position="368"/>
    </location>
</feature>
<dbReference type="EMBL" id="JAACJL010000016">
    <property type="protein sequence ID" value="KAF4619526.1"/>
    <property type="molecule type" value="Genomic_DNA"/>
</dbReference>
<feature type="compositionally biased region" description="Acidic residues" evidence="1">
    <location>
        <begin position="158"/>
        <end position="167"/>
    </location>
</feature>
<feature type="domain" description="NADAR" evidence="2">
    <location>
        <begin position="417"/>
        <end position="546"/>
    </location>
</feature>
<dbReference type="Proteomes" id="UP000521872">
    <property type="component" value="Unassembled WGS sequence"/>
</dbReference>
<comment type="caution">
    <text evidence="3">The sequence shown here is derived from an EMBL/GenBank/DDBJ whole genome shotgun (WGS) entry which is preliminary data.</text>
</comment>
<dbReference type="CDD" id="cd15457">
    <property type="entry name" value="NADAR"/>
    <property type="match status" value="1"/>
</dbReference>
<accession>A0A8H4VQV0</accession>
<protein>
    <recommendedName>
        <fullName evidence="2">NADAR domain-containing protein</fullName>
    </recommendedName>
</protein>
<feature type="compositionally biased region" description="Polar residues" evidence="1">
    <location>
        <begin position="1"/>
        <end position="11"/>
    </location>
</feature>
<dbReference type="Pfam" id="PF08719">
    <property type="entry name" value="NADAR"/>
    <property type="match status" value="1"/>
</dbReference>
<keyword evidence="4" id="KW-1185">Reference proteome</keyword>
<dbReference type="Gene3D" id="1.10.357.40">
    <property type="entry name" value="YbiA-like"/>
    <property type="match status" value="1"/>
</dbReference>